<evidence type="ECO:0000313" key="3">
    <source>
        <dbReference type="EMBL" id="TKK91002.1"/>
    </source>
</evidence>
<dbReference type="InterPro" id="IPR035940">
    <property type="entry name" value="CAP_sf"/>
</dbReference>
<proteinExistence type="predicted"/>
<protein>
    <submittedName>
        <fullName evidence="3">CAP domain-containing protein</fullName>
    </submittedName>
</protein>
<accession>A0A4U3MQE1</accession>
<evidence type="ECO:0000259" key="2">
    <source>
        <dbReference type="Pfam" id="PF00188"/>
    </source>
</evidence>
<comment type="caution">
    <text evidence="3">The sequence shown here is derived from an EMBL/GenBank/DDBJ whole genome shotgun (WGS) entry which is preliminary data.</text>
</comment>
<evidence type="ECO:0000256" key="1">
    <source>
        <dbReference type="SAM" id="MobiDB-lite"/>
    </source>
</evidence>
<organism evidence="3 4">
    <name type="scientific">Herbidospora galbida</name>
    <dbReference type="NCBI Taxonomy" id="2575442"/>
    <lineage>
        <taxon>Bacteria</taxon>
        <taxon>Bacillati</taxon>
        <taxon>Actinomycetota</taxon>
        <taxon>Actinomycetes</taxon>
        <taxon>Streptosporangiales</taxon>
        <taxon>Streptosporangiaceae</taxon>
        <taxon>Herbidospora</taxon>
    </lineage>
</organism>
<dbReference type="Gene3D" id="3.40.33.10">
    <property type="entry name" value="CAP"/>
    <property type="match status" value="1"/>
</dbReference>
<dbReference type="Proteomes" id="UP000308705">
    <property type="component" value="Unassembled WGS sequence"/>
</dbReference>
<evidence type="ECO:0000313" key="4">
    <source>
        <dbReference type="Proteomes" id="UP000308705"/>
    </source>
</evidence>
<dbReference type="EMBL" id="SZQA01000002">
    <property type="protein sequence ID" value="TKK91002.1"/>
    <property type="molecule type" value="Genomic_DNA"/>
</dbReference>
<dbReference type="PANTHER" id="PTHR31157">
    <property type="entry name" value="SCP DOMAIN-CONTAINING PROTEIN"/>
    <property type="match status" value="1"/>
</dbReference>
<reference evidence="3 4" key="1">
    <citation type="submission" date="2019-04" db="EMBL/GenBank/DDBJ databases">
        <title>Herbidospora sp. NEAU-GS14.nov., a novel actinomycete isolated from soil.</title>
        <authorList>
            <person name="Han L."/>
        </authorList>
    </citation>
    <scope>NUCLEOTIDE SEQUENCE [LARGE SCALE GENOMIC DNA]</scope>
    <source>
        <strain evidence="3 4">NEAU-GS14</strain>
    </source>
</reference>
<name>A0A4U3MQE1_9ACTN</name>
<dbReference type="InterPro" id="IPR014044">
    <property type="entry name" value="CAP_dom"/>
</dbReference>
<feature type="domain" description="SCP" evidence="2">
    <location>
        <begin position="112"/>
        <end position="224"/>
    </location>
</feature>
<sequence length="227" mass="24262">MWQNPHNRHSQPSARRGTLLGVLACVLAVLVLGIVIGRITVLGNGSSEVYLRDNQPAAKATPSPPPRHRPGLVPVAPVGGEESVASSGGAADRRPPQVSSHVAELEENVVFFVNEARARAGCPKLRIDPRLVASARQHSAEMAATGKFVHESPDGASPWDRMTRAGYRLGGAENIAKGYRNAADAVKSWLNSPSHRRNILNCQLTVTGVGVTLEPGGPWWTQDFGYS</sequence>
<gene>
    <name evidence="3" type="ORF">FDA94_04410</name>
</gene>
<keyword evidence="4" id="KW-1185">Reference proteome</keyword>
<dbReference type="CDD" id="cd05379">
    <property type="entry name" value="CAP_bacterial"/>
    <property type="match status" value="1"/>
</dbReference>
<dbReference type="SUPFAM" id="SSF55797">
    <property type="entry name" value="PR-1-like"/>
    <property type="match status" value="1"/>
</dbReference>
<feature type="compositionally biased region" description="Low complexity" evidence="1">
    <location>
        <begin position="78"/>
        <end position="90"/>
    </location>
</feature>
<dbReference type="PANTHER" id="PTHR31157:SF1">
    <property type="entry name" value="SCP DOMAIN-CONTAINING PROTEIN"/>
    <property type="match status" value="1"/>
</dbReference>
<feature type="region of interest" description="Disordered" evidence="1">
    <location>
        <begin position="55"/>
        <end position="99"/>
    </location>
</feature>
<dbReference type="Pfam" id="PF00188">
    <property type="entry name" value="CAP"/>
    <property type="match status" value="1"/>
</dbReference>
<dbReference type="AlphaFoldDB" id="A0A4U3MQE1"/>
<dbReference type="OrthoDB" id="68195at2"/>